<gene>
    <name evidence="1" type="ORF">AT575_09710</name>
</gene>
<dbReference type="AlphaFoldDB" id="A0A2N8LA52"/>
<dbReference type="EMBL" id="LOCM01000033">
    <property type="protein sequence ID" value="PND47047.1"/>
    <property type="molecule type" value="Genomic_DNA"/>
</dbReference>
<name>A0A2N8LA52_9STRE</name>
<accession>A0A2N8LA52</accession>
<dbReference type="Proteomes" id="UP000235963">
    <property type="component" value="Unassembled WGS sequence"/>
</dbReference>
<evidence type="ECO:0000313" key="1">
    <source>
        <dbReference type="EMBL" id="PND47047.1"/>
    </source>
</evidence>
<reference evidence="1 2" key="1">
    <citation type="submission" date="2015-12" db="EMBL/GenBank/DDBJ databases">
        <title>Streptococcus penaeicida sp. nov.</title>
        <authorList>
            <person name="Gomez-Gil B."/>
            <person name="Morales-Covarrubias M."/>
        </authorList>
    </citation>
    <scope>NUCLEOTIDE SEQUENCE [LARGE SCALE GENOMIC DNA]</scope>
    <source>
        <strain evidence="1 2">CAIM 1838</strain>
    </source>
</reference>
<evidence type="ECO:0000313" key="2">
    <source>
        <dbReference type="Proteomes" id="UP000235963"/>
    </source>
</evidence>
<organism evidence="1 2">
    <name type="scientific">Streptococcus penaeicida</name>
    <dbReference type="NCBI Taxonomy" id="1765960"/>
    <lineage>
        <taxon>Bacteria</taxon>
        <taxon>Bacillati</taxon>
        <taxon>Bacillota</taxon>
        <taxon>Bacilli</taxon>
        <taxon>Lactobacillales</taxon>
        <taxon>Streptococcaceae</taxon>
        <taxon>Streptococcus</taxon>
    </lineage>
</organism>
<comment type="caution">
    <text evidence="1">The sequence shown here is derived from an EMBL/GenBank/DDBJ whole genome shotgun (WGS) entry which is preliminary data.</text>
</comment>
<keyword evidence="2" id="KW-1185">Reference proteome</keyword>
<dbReference type="RefSeq" id="WP_102778166.1">
    <property type="nucleotide sequence ID" value="NZ_CBCSGP010000025.1"/>
</dbReference>
<sequence>MKREQNEVFEIRDYLVENDYPNGLINILDDYFTNKAIARDEIEEMMKQDNFAELVGSYQLRGAKRELTFREAMQCKN</sequence>
<dbReference type="OrthoDB" id="2231346at2"/>
<protein>
    <submittedName>
        <fullName evidence="1">Uncharacterized protein</fullName>
    </submittedName>
</protein>
<proteinExistence type="predicted"/>